<feature type="compositionally biased region" description="Low complexity" evidence="1">
    <location>
        <begin position="259"/>
        <end position="269"/>
    </location>
</feature>
<dbReference type="AlphaFoldDB" id="A0A918WUA7"/>
<dbReference type="InterPro" id="IPR013320">
    <property type="entry name" value="ConA-like_dom_sf"/>
</dbReference>
<name>A0A918WUA7_9ACTN</name>
<sequence>MGDKAGEGALRLTSNKTKQDGFVVTKEPIPSKSGLKLTVDFASYDSSTAKKGAADGISLMLLDGSAPMPKDAGGFGGGLGYQNTVGGYIGVGLDEWGNFATPRFGRGGIPERKDNSITVRGASSVGNPFIATYQAKRKISVPEAKSRKEAARTAKVELSTAGVLTVSIDFHDGQGYKQAIEPVDLTSIKDQPKLPETIRFGFAAGTGDYTNIHELWGAKIESMDPILTTEVSPAGTVSPGRDAEFALTTSNAKDGGPTDGPVTTTQTFPKGVTPTAAKGDGWDCKVEGQKVTCTRPGKDKDALAAGASYPKILVQTKADKGLKPDTKMDVISTVTPGDKDAPETTNEFEVTKFDGPALTTKVEPADKVRAGTNASYTMTTSNAADAGATNGKVEVVRTFPEGVVPVTANGNGWECKIDGQKVACSRAGAGEDALNPGDSYEPVTVGVAVKPGVKGDVKGTTTTSTPKGDNSGKEVEDTTPVEAAAPAEPDLQVNTKPDGEVVKGKPAAFVTTVANGPDGGPTNAEVKVVREFGEGIKPTAAEGDGWKCAVDGQTVTCRRPGTGGDALAADKSYPPIKIKADVAADAAGSIDSWTNGNTKGDDNNNGRVIDTVVVKSAAGQDTNCGEWIKDVKDKSLRAGMRCEG</sequence>
<evidence type="ECO:0008006" key="4">
    <source>
        <dbReference type="Google" id="ProtNLM"/>
    </source>
</evidence>
<proteinExistence type="predicted"/>
<evidence type="ECO:0000256" key="1">
    <source>
        <dbReference type="SAM" id="MobiDB-lite"/>
    </source>
</evidence>
<gene>
    <name evidence="2" type="ORF">GCM10010334_12710</name>
</gene>
<feature type="region of interest" description="Disordered" evidence="1">
    <location>
        <begin position="453"/>
        <end position="500"/>
    </location>
</feature>
<dbReference type="Gene3D" id="2.60.120.200">
    <property type="match status" value="1"/>
</dbReference>
<dbReference type="SUPFAM" id="SSF49899">
    <property type="entry name" value="Concanavalin A-like lectins/glucanases"/>
    <property type="match status" value="1"/>
</dbReference>
<reference evidence="2" key="2">
    <citation type="submission" date="2020-09" db="EMBL/GenBank/DDBJ databases">
        <authorList>
            <person name="Sun Q."/>
            <person name="Ohkuma M."/>
        </authorList>
    </citation>
    <scope>NUCLEOTIDE SEQUENCE</scope>
    <source>
        <strain evidence="2">JCM 4637</strain>
    </source>
</reference>
<reference evidence="2" key="1">
    <citation type="journal article" date="2014" name="Int. J. Syst. Evol. Microbiol.">
        <title>Complete genome sequence of Corynebacterium casei LMG S-19264T (=DSM 44701T), isolated from a smear-ripened cheese.</title>
        <authorList>
            <consortium name="US DOE Joint Genome Institute (JGI-PGF)"/>
            <person name="Walter F."/>
            <person name="Albersmeier A."/>
            <person name="Kalinowski J."/>
            <person name="Ruckert C."/>
        </authorList>
    </citation>
    <scope>NUCLEOTIDE SEQUENCE</scope>
    <source>
        <strain evidence="2">JCM 4637</strain>
    </source>
</reference>
<accession>A0A918WUA7</accession>
<dbReference type="RefSeq" id="WP_189822455.1">
    <property type="nucleotide sequence ID" value="NZ_BMVC01000002.1"/>
</dbReference>
<protein>
    <recommendedName>
        <fullName evidence="4">DUF11 domain-containing protein</fullName>
    </recommendedName>
</protein>
<dbReference type="EMBL" id="BMVC01000002">
    <property type="protein sequence ID" value="GHC83525.1"/>
    <property type="molecule type" value="Genomic_DNA"/>
</dbReference>
<evidence type="ECO:0000313" key="3">
    <source>
        <dbReference type="Proteomes" id="UP000638353"/>
    </source>
</evidence>
<feature type="region of interest" description="Disordered" evidence="1">
    <location>
        <begin position="249"/>
        <end position="274"/>
    </location>
</feature>
<comment type="caution">
    <text evidence="2">The sequence shown here is derived from an EMBL/GenBank/DDBJ whole genome shotgun (WGS) entry which is preliminary data.</text>
</comment>
<feature type="compositionally biased region" description="Low complexity" evidence="1">
    <location>
        <begin position="453"/>
        <end position="468"/>
    </location>
</feature>
<organism evidence="2 3">
    <name type="scientific">Streptomyces finlayi</name>
    <dbReference type="NCBI Taxonomy" id="67296"/>
    <lineage>
        <taxon>Bacteria</taxon>
        <taxon>Bacillati</taxon>
        <taxon>Actinomycetota</taxon>
        <taxon>Actinomycetes</taxon>
        <taxon>Kitasatosporales</taxon>
        <taxon>Streptomycetaceae</taxon>
        <taxon>Streptomyces</taxon>
    </lineage>
</organism>
<evidence type="ECO:0000313" key="2">
    <source>
        <dbReference type="EMBL" id="GHC83525.1"/>
    </source>
</evidence>
<dbReference type="Proteomes" id="UP000638353">
    <property type="component" value="Unassembled WGS sequence"/>
</dbReference>